<sequence>MNKFKNKKSFIVITGGPGIGKTAKLGGRVLKILAFYGKKAQDTSNQTALFRSN</sequence>
<gene>
    <name evidence="1" type="ORF">K4G66_15710</name>
</gene>
<proteinExistence type="predicted"/>
<name>A0AA49JK60_9BACT</name>
<reference evidence="1" key="2">
    <citation type="journal article" date="2024" name="Antonie Van Leeuwenhoek">
        <title>Roseihalotalea indica gen. nov., sp. nov., a halophilic Bacteroidetes from mesopelagic Southwest Indian Ocean with higher carbohydrate metabolic potential.</title>
        <authorList>
            <person name="Chen B."/>
            <person name="Zhang M."/>
            <person name="Lin D."/>
            <person name="Ye J."/>
            <person name="Tang K."/>
        </authorList>
    </citation>
    <scope>NUCLEOTIDE SEQUENCE</scope>
    <source>
        <strain evidence="1">TK19036</strain>
    </source>
</reference>
<dbReference type="EMBL" id="CP120682">
    <property type="protein sequence ID" value="WKN40140.1"/>
    <property type="molecule type" value="Genomic_DNA"/>
</dbReference>
<accession>A0AA49JK60</accession>
<dbReference type="AlphaFoldDB" id="A0AA49JK60"/>
<protein>
    <submittedName>
        <fullName evidence="1">Uncharacterized protein</fullName>
    </submittedName>
</protein>
<reference evidence="1" key="1">
    <citation type="journal article" date="2023" name="Comput. Struct. Biotechnol. J.">
        <title>Discovery of a novel marine Bacteroidetes with a rich repertoire of carbohydrate-active enzymes.</title>
        <authorList>
            <person name="Chen B."/>
            <person name="Liu G."/>
            <person name="Chen Q."/>
            <person name="Wang H."/>
            <person name="Liu L."/>
            <person name="Tang K."/>
        </authorList>
    </citation>
    <scope>NUCLEOTIDE SEQUENCE</scope>
    <source>
        <strain evidence="1">TK19036</strain>
    </source>
</reference>
<organism evidence="1">
    <name type="scientific">Roseihalotalea indica</name>
    <dbReference type="NCBI Taxonomy" id="2867963"/>
    <lineage>
        <taxon>Bacteria</taxon>
        <taxon>Pseudomonadati</taxon>
        <taxon>Bacteroidota</taxon>
        <taxon>Cytophagia</taxon>
        <taxon>Cytophagales</taxon>
        <taxon>Catalimonadaceae</taxon>
        <taxon>Roseihalotalea</taxon>
    </lineage>
</organism>
<evidence type="ECO:0000313" key="1">
    <source>
        <dbReference type="EMBL" id="WKN40140.1"/>
    </source>
</evidence>